<dbReference type="PROSITE" id="PS51635">
    <property type="entry name" value="PNPLA"/>
    <property type="match status" value="1"/>
</dbReference>
<dbReference type="GO" id="GO:0047372">
    <property type="term" value="F:monoacylglycerol lipase activity"/>
    <property type="evidence" value="ECO:0007669"/>
    <property type="project" value="TreeGrafter"/>
</dbReference>
<feature type="active site" description="Nucleophile" evidence="3">
    <location>
        <position position="53"/>
    </location>
</feature>
<protein>
    <submittedName>
        <fullName evidence="5">Patatin</fullName>
    </submittedName>
</protein>
<evidence type="ECO:0000259" key="4">
    <source>
        <dbReference type="PROSITE" id="PS51635"/>
    </source>
</evidence>
<dbReference type="GO" id="GO:0004620">
    <property type="term" value="F:phospholipase activity"/>
    <property type="evidence" value="ECO:0007669"/>
    <property type="project" value="TreeGrafter"/>
</dbReference>
<feature type="active site" description="Proton acceptor" evidence="3">
    <location>
        <position position="197"/>
    </location>
</feature>
<proteinExistence type="inferred from homology"/>
<dbReference type="PANTHER" id="PTHR32176:SF92">
    <property type="entry name" value="XYLOSE ISOMERASE"/>
    <property type="match status" value="1"/>
</dbReference>
<name>A0A7K3WQE7_9FLAO</name>
<dbReference type="RefSeq" id="WP_163283976.1">
    <property type="nucleotide sequence ID" value="NZ_JAAGVY010000008.1"/>
</dbReference>
<evidence type="ECO:0000313" key="6">
    <source>
        <dbReference type="Proteomes" id="UP000486602"/>
    </source>
</evidence>
<reference evidence="5 6" key="1">
    <citation type="submission" date="2020-02" db="EMBL/GenBank/DDBJ databases">
        <title>Out from the shadows clarifying the taxonomy of the family Cryomorphaceae and related taxa by utilizing the GTDB taxonomic framework.</title>
        <authorList>
            <person name="Bowman J.P."/>
        </authorList>
    </citation>
    <scope>NUCLEOTIDE SEQUENCE [LARGE SCALE GENOMIC DNA]</scope>
    <source>
        <strain evidence="5 6">QSSC 1-22</strain>
    </source>
</reference>
<dbReference type="Gene3D" id="3.40.1090.10">
    <property type="entry name" value="Cytosolic phospholipase A2 catalytic domain"/>
    <property type="match status" value="1"/>
</dbReference>
<sequence length="357" mass="39624">MSEKKVTILSIDGGGIRGIIPGVVMEYIEGELRRIEGDDKRIADYFDLIAGTSTGGILTGLYLIPDESNPTRPKYDASEAVNLYFLNGPKIFDLNLWNRIRTLGGMTDEKYDAAYFEKALKNYFGDSLLSDLLKPSLIAAYDIEKRRAVFFTSIEAKETAVRNFKMRDVVRATSSAPTYFEPPLIYAEDGAAYALIDGGVFANNPALCAYAEARKINFSNIGKAIEPCGEEMLIISLGSGAKSMARKRPYLYRKYKDAGKLKWIPAVIDIMTSGNSETVDYQLMQIFDTMTPSDKNDYHRVDPGIGLANPEMDDASPANMEALRQAAKAYIAENQNELDVIVSKLIAHKQDKKEELA</sequence>
<keyword evidence="2 3" id="KW-0443">Lipid metabolism</keyword>
<organism evidence="5 6">
    <name type="scientific">Cryomorpha ignava</name>
    <dbReference type="NCBI Taxonomy" id="101383"/>
    <lineage>
        <taxon>Bacteria</taxon>
        <taxon>Pseudomonadati</taxon>
        <taxon>Bacteroidota</taxon>
        <taxon>Flavobacteriia</taxon>
        <taxon>Flavobacteriales</taxon>
        <taxon>Cryomorphaceae</taxon>
        <taxon>Cryomorpha</taxon>
    </lineage>
</organism>
<comment type="caution">
    <text evidence="5">The sequence shown here is derived from an EMBL/GenBank/DDBJ whole genome shotgun (WGS) entry which is preliminary data.</text>
</comment>
<evidence type="ECO:0000313" key="5">
    <source>
        <dbReference type="EMBL" id="NEN23102.1"/>
    </source>
</evidence>
<feature type="domain" description="PNPLA" evidence="4">
    <location>
        <begin position="9"/>
        <end position="210"/>
    </location>
</feature>
<gene>
    <name evidence="5" type="ORF">G3O08_06270</name>
</gene>
<evidence type="ECO:0000256" key="1">
    <source>
        <dbReference type="ARBA" id="ARBA00010240"/>
    </source>
</evidence>
<dbReference type="Pfam" id="PF01734">
    <property type="entry name" value="Patatin"/>
    <property type="match status" value="1"/>
</dbReference>
<feature type="short sequence motif" description="DGA/G" evidence="3">
    <location>
        <begin position="197"/>
        <end position="199"/>
    </location>
</feature>
<dbReference type="AlphaFoldDB" id="A0A7K3WQE7"/>
<feature type="short sequence motif" description="GXSXG" evidence="3">
    <location>
        <begin position="51"/>
        <end position="55"/>
    </location>
</feature>
<dbReference type="EMBL" id="JAAGVY010000008">
    <property type="protein sequence ID" value="NEN23102.1"/>
    <property type="molecule type" value="Genomic_DNA"/>
</dbReference>
<dbReference type="GO" id="GO:0016042">
    <property type="term" value="P:lipid catabolic process"/>
    <property type="evidence" value="ECO:0007669"/>
    <property type="project" value="UniProtKB-UniRule"/>
</dbReference>
<dbReference type="Proteomes" id="UP000486602">
    <property type="component" value="Unassembled WGS sequence"/>
</dbReference>
<dbReference type="InterPro" id="IPR016035">
    <property type="entry name" value="Acyl_Trfase/lysoPLipase"/>
</dbReference>
<evidence type="ECO:0000256" key="2">
    <source>
        <dbReference type="ARBA" id="ARBA00023098"/>
    </source>
</evidence>
<evidence type="ECO:0000256" key="3">
    <source>
        <dbReference type="PROSITE-ProRule" id="PRU01161"/>
    </source>
</evidence>
<dbReference type="PANTHER" id="PTHR32176">
    <property type="entry name" value="XYLOSE ISOMERASE"/>
    <property type="match status" value="1"/>
</dbReference>
<keyword evidence="6" id="KW-1185">Reference proteome</keyword>
<keyword evidence="3" id="KW-0378">Hydrolase</keyword>
<dbReference type="InterPro" id="IPR002641">
    <property type="entry name" value="PNPLA_dom"/>
</dbReference>
<keyword evidence="3" id="KW-0442">Lipid degradation</keyword>
<comment type="similarity">
    <text evidence="1">Belongs to the patatin family.</text>
</comment>
<feature type="short sequence motif" description="GXGXXG" evidence="3">
    <location>
        <begin position="13"/>
        <end position="18"/>
    </location>
</feature>
<dbReference type="SUPFAM" id="SSF52151">
    <property type="entry name" value="FabD/lysophospholipase-like"/>
    <property type="match status" value="1"/>
</dbReference>
<accession>A0A7K3WQE7</accession>